<feature type="region of interest" description="Disordered" evidence="1">
    <location>
        <begin position="117"/>
        <end position="153"/>
    </location>
</feature>
<proteinExistence type="predicted"/>
<feature type="domain" description="Piezo non-specific cation channel cap" evidence="3">
    <location>
        <begin position="551"/>
        <end position="802"/>
    </location>
</feature>
<accession>A0AA36HJN2</accession>
<dbReference type="GO" id="GO:0005261">
    <property type="term" value="F:monoatomic cation channel activity"/>
    <property type="evidence" value="ECO:0007669"/>
    <property type="project" value="TreeGrafter"/>
</dbReference>
<dbReference type="AlphaFoldDB" id="A0AA36HJN2"/>
<feature type="domain" description="Piezo THU9 and anchor" evidence="4">
    <location>
        <begin position="326"/>
        <end position="486"/>
    </location>
</feature>
<evidence type="ECO:0000256" key="1">
    <source>
        <dbReference type="SAM" id="MobiDB-lite"/>
    </source>
</evidence>
<feature type="transmembrane region" description="Helical" evidence="2">
    <location>
        <begin position="223"/>
        <end position="245"/>
    </location>
</feature>
<dbReference type="InterPro" id="IPR027272">
    <property type="entry name" value="Piezo"/>
</dbReference>
<dbReference type="Proteomes" id="UP001178507">
    <property type="component" value="Unassembled WGS sequence"/>
</dbReference>
<feature type="compositionally biased region" description="Polar residues" evidence="1">
    <location>
        <begin position="830"/>
        <end position="844"/>
    </location>
</feature>
<name>A0AA36HJN2_9DINO</name>
<keyword evidence="2" id="KW-0472">Membrane</keyword>
<dbReference type="GO" id="GO:0071260">
    <property type="term" value="P:cellular response to mechanical stimulus"/>
    <property type="evidence" value="ECO:0007669"/>
    <property type="project" value="TreeGrafter"/>
</dbReference>
<keyword evidence="2" id="KW-1133">Transmembrane helix</keyword>
<keyword evidence="6" id="KW-1185">Reference proteome</keyword>
<comment type="caution">
    <text evidence="5">The sequence shown here is derived from an EMBL/GenBank/DDBJ whole genome shotgun (WGS) entry which is preliminary data.</text>
</comment>
<dbReference type="EMBL" id="CAUJNA010000014">
    <property type="protein sequence ID" value="CAJ1370414.1"/>
    <property type="molecule type" value="Genomic_DNA"/>
</dbReference>
<feature type="transmembrane region" description="Helical" evidence="2">
    <location>
        <begin position="191"/>
        <end position="211"/>
    </location>
</feature>
<organism evidence="5 6">
    <name type="scientific">Effrenium voratum</name>
    <dbReference type="NCBI Taxonomy" id="2562239"/>
    <lineage>
        <taxon>Eukaryota</taxon>
        <taxon>Sar</taxon>
        <taxon>Alveolata</taxon>
        <taxon>Dinophyceae</taxon>
        <taxon>Suessiales</taxon>
        <taxon>Symbiodiniaceae</taxon>
        <taxon>Effrenium</taxon>
    </lineage>
</organism>
<evidence type="ECO:0000256" key="2">
    <source>
        <dbReference type="SAM" id="Phobius"/>
    </source>
</evidence>
<feature type="domain" description="Piezo THU9 and anchor" evidence="4">
    <location>
        <begin position="188"/>
        <end position="252"/>
    </location>
</feature>
<feature type="transmembrane region" description="Helical" evidence="2">
    <location>
        <begin position="350"/>
        <end position="372"/>
    </location>
</feature>
<feature type="transmembrane region" description="Helical" evidence="2">
    <location>
        <begin position="319"/>
        <end position="338"/>
    </location>
</feature>
<dbReference type="PANTHER" id="PTHR13167:SF25">
    <property type="entry name" value="PIEZO-TYPE MECHANOSENSITIVE ION CHANNEL COMPONENT"/>
    <property type="match status" value="1"/>
</dbReference>
<dbReference type="InterPro" id="IPR031334">
    <property type="entry name" value="Piezo_cap_dom"/>
</dbReference>
<dbReference type="Pfam" id="PF24874">
    <property type="entry name" value="Piezo_THU9_anchor"/>
    <property type="match status" value="2"/>
</dbReference>
<evidence type="ECO:0000313" key="5">
    <source>
        <dbReference type="EMBL" id="CAJ1370414.1"/>
    </source>
</evidence>
<evidence type="ECO:0008006" key="7">
    <source>
        <dbReference type="Google" id="ProtNLM"/>
    </source>
</evidence>
<sequence>MFFPHAPPSLWRFLQIYNIVTITLKMLYQLPIFCVDGSIDFRGCQEVTLVSAPWSAVLGLLKVDSQEDGPAMTVRSLSQALSMDVLFGAVLFFHCHVLCQGGRLQCSPREVCRTLEEEAPDAGGQDARSEAEIRRSQSDLRRPTSAGEVSSTSVVSQEEWTMAAWLKESCLAAHQEVMTGAELTKPAKDLYTWRFVLSLACFLLLLLFWNALAGTGRSFTATLMASIFSGTQVFAIIAVLACMIADRALYTWYTQERFLAEGSGVEAESTSSSPGHEPSAQGAEASRSPSSSRLSLPSRGDSSPVEVARRSTVAAVMQMSLLLLQLVALHAVLIAAWAQSASPSAAQASMFGNFMLLFFYALYVSYLVLSALQLRYDVHMVQGGLGLTHSVQFGPWLLFKVYTTVPFIEELRVLTDWTVTGTSLNLFMWFKLEDAQQNLYKTRCDMNGRKYVKPYAKRPLREKILQGGLFLLALFVLIVGPVTYFSTANLFLKSNLVYTGSLKASLEVELEGGGISQLPLYDTAQADISLARSDETLKFAASYPSMGNAVDLNLQKVIFPKSADNLWLVSNSLRTQVATQLSSNGTKANLVVMYQFQGNLTTSGRGMGRSPPVALNQSQVSSLAKALANTSFQGESSIEVPCSLQSALLIDSSGQVSAMGALSSLSLTLSSESGSQLPQWSMASSCQPCSSTPAEEERCPVSFEVASEKVAPTPTGDSSTNYNVMGIYLGVVYTIGRFLRFVFQDASKRVIYEEMNDTELLEDLCNGIYIARITGDLEMEYKFYYELIRIYRSPELMLDISKPKVDTGHFPTFVSEQAEPQERATRRRGSSQTQAQGSMDSTMD</sequence>
<dbReference type="GO" id="GO:0016020">
    <property type="term" value="C:membrane"/>
    <property type="evidence" value="ECO:0007669"/>
    <property type="project" value="InterPro"/>
</dbReference>
<dbReference type="PANTHER" id="PTHR13167">
    <property type="entry name" value="PIEZO-TYPE MECHANOSENSITIVE ION CHANNEL COMPONENT"/>
    <property type="match status" value="1"/>
</dbReference>
<feature type="transmembrane region" description="Helical" evidence="2">
    <location>
        <begin position="464"/>
        <end position="485"/>
    </location>
</feature>
<dbReference type="GO" id="GO:0042391">
    <property type="term" value="P:regulation of membrane potential"/>
    <property type="evidence" value="ECO:0007669"/>
    <property type="project" value="TreeGrafter"/>
</dbReference>
<evidence type="ECO:0000259" key="4">
    <source>
        <dbReference type="Pfam" id="PF24874"/>
    </source>
</evidence>
<evidence type="ECO:0000313" key="6">
    <source>
        <dbReference type="Proteomes" id="UP001178507"/>
    </source>
</evidence>
<feature type="compositionally biased region" description="Low complexity" evidence="1">
    <location>
        <begin position="286"/>
        <end position="303"/>
    </location>
</feature>
<feature type="region of interest" description="Disordered" evidence="1">
    <location>
        <begin position="266"/>
        <end position="303"/>
    </location>
</feature>
<feature type="region of interest" description="Disordered" evidence="1">
    <location>
        <begin position="811"/>
        <end position="844"/>
    </location>
</feature>
<keyword evidence="2" id="KW-0812">Transmembrane</keyword>
<evidence type="ECO:0000259" key="3">
    <source>
        <dbReference type="Pfam" id="PF12166"/>
    </source>
</evidence>
<feature type="compositionally biased region" description="Basic and acidic residues" evidence="1">
    <location>
        <begin position="127"/>
        <end position="142"/>
    </location>
</feature>
<gene>
    <name evidence="5" type="ORF">EVOR1521_LOCUS982</name>
</gene>
<dbReference type="InterPro" id="IPR056770">
    <property type="entry name" value="Piezo_THU9_anchor"/>
</dbReference>
<reference evidence="5" key="1">
    <citation type="submission" date="2023-08" db="EMBL/GenBank/DDBJ databases">
        <authorList>
            <person name="Chen Y."/>
            <person name="Shah S."/>
            <person name="Dougan E. K."/>
            <person name="Thang M."/>
            <person name="Chan C."/>
        </authorList>
    </citation>
    <scope>NUCLEOTIDE SEQUENCE</scope>
</reference>
<dbReference type="GO" id="GO:0050982">
    <property type="term" value="P:detection of mechanical stimulus"/>
    <property type="evidence" value="ECO:0007669"/>
    <property type="project" value="TreeGrafter"/>
</dbReference>
<dbReference type="GO" id="GO:0008381">
    <property type="term" value="F:mechanosensitive monoatomic ion channel activity"/>
    <property type="evidence" value="ECO:0007669"/>
    <property type="project" value="InterPro"/>
</dbReference>
<dbReference type="Pfam" id="PF12166">
    <property type="entry name" value="Piezo_cap"/>
    <property type="match status" value="1"/>
</dbReference>
<protein>
    <recommendedName>
        <fullName evidence="7">Piezo non-specific cation channel R-Ras-binding domain-containing protein</fullName>
    </recommendedName>
</protein>